<dbReference type="GO" id="GO:0009380">
    <property type="term" value="C:excinuclease repair complex"/>
    <property type="evidence" value="ECO:0007669"/>
    <property type="project" value="InterPro"/>
</dbReference>
<dbReference type="InterPro" id="IPR004807">
    <property type="entry name" value="UvrB"/>
</dbReference>
<keyword evidence="6 12" id="KW-0228">DNA excision</keyword>
<comment type="caution">
    <text evidence="18">The sequence shown here is derived from an EMBL/GenBank/DDBJ whole genome shotgun (WGS) entry which is preliminary data.</text>
</comment>
<comment type="subunit">
    <text evidence="10 12 13">Forms a heterotetramer with UvrA during the search for lesions. Interacts with UvrC in an incision complex.</text>
</comment>
<feature type="short sequence motif" description="Beta-hairpin" evidence="12">
    <location>
        <begin position="91"/>
        <end position="114"/>
    </location>
</feature>
<dbReference type="GO" id="GO:0003677">
    <property type="term" value="F:DNA binding"/>
    <property type="evidence" value="ECO:0007669"/>
    <property type="project" value="UniProtKB-UniRule"/>
</dbReference>
<dbReference type="GO" id="GO:0006289">
    <property type="term" value="P:nucleotide-excision repair"/>
    <property type="evidence" value="ECO:0007669"/>
    <property type="project" value="UniProtKB-UniRule"/>
</dbReference>
<dbReference type="GO" id="GO:0005737">
    <property type="term" value="C:cytoplasm"/>
    <property type="evidence" value="ECO:0007669"/>
    <property type="project" value="UniProtKB-SubCell"/>
</dbReference>
<dbReference type="PANTHER" id="PTHR24029">
    <property type="entry name" value="UVRABC SYSTEM PROTEIN B"/>
    <property type="match status" value="1"/>
</dbReference>
<feature type="coiled-coil region" evidence="14">
    <location>
        <begin position="617"/>
        <end position="663"/>
    </location>
</feature>
<dbReference type="Gene3D" id="4.10.860.10">
    <property type="entry name" value="UVR domain"/>
    <property type="match status" value="1"/>
</dbReference>
<dbReference type="Gene3D" id="3.40.50.300">
    <property type="entry name" value="P-loop containing nucleotide triphosphate hydrolases"/>
    <property type="match status" value="3"/>
</dbReference>
<dbReference type="Pfam" id="PF12344">
    <property type="entry name" value="UvrB"/>
    <property type="match status" value="1"/>
</dbReference>
<dbReference type="InterPro" id="IPR014001">
    <property type="entry name" value="Helicase_ATP-bd"/>
</dbReference>
<comment type="domain">
    <text evidence="12">The beta-hairpin motif is involved in DNA binding.</text>
</comment>
<keyword evidence="14" id="KW-0175">Coiled coil</keyword>
<feature type="domain" description="Helicase ATP-binding" evidence="16">
    <location>
        <begin position="25"/>
        <end position="176"/>
    </location>
</feature>
<dbReference type="Pfam" id="PF00271">
    <property type="entry name" value="Helicase_C"/>
    <property type="match status" value="1"/>
</dbReference>
<evidence type="ECO:0000256" key="6">
    <source>
        <dbReference type="ARBA" id="ARBA00022769"/>
    </source>
</evidence>
<evidence type="ECO:0000259" key="17">
    <source>
        <dbReference type="PROSITE" id="PS51194"/>
    </source>
</evidence>
<accession>A0A1G1WXA0</accession>
<protein>
    <recommendedName>
        <fullName evidence="11 12">UvrABC system protein B</fullName>
        <shortName evidence="12">Protein UvrB</shortName>
    </recommendedName>
    <alternativeName>
        <fullName evidence="12">Excinuclease ABC subunit B</fullName>
    </alternativeName>
</protein>
<evidence type="ECO:0000256" key="8">
    <source>
        <dbReference type="ARBA" id="ARBA00022881"/>
    </source>
</evidence>
<keyword evidence="4 12" id="KW-0547">Nucleotide-binding</keyword>
<evidence type="ECO:0000256" key="4">
    <source>
        <dbReference type="ARBA" id="ARBA00022741"/>
    </source>
</evidence>
<comment type="function">
    <text evidence="12">The UvrABC repair system catalyzes the recognition and processing of DNA lesions. A damage recognition complex composed of 2 UvrA and 2 UvrB subunits scans DNA for abnormalities. Upon binding of the UvrA(2)B(2) complex to a putative damaged site, the DNA wraps around one UvrB monomer. DNA wrap is dependent on ATP binding by UvrB and probably causes local melting of the DNA helix, facilitating insertion of UvrB beta-hairpin between the DNA strands. Then UvrB probes one DNA strand for the presence of a lesion. If a lesion is found the UvrA subunits dissociate and the UvrB-DNA preincision complex is formed. This complex is subsequently bound by UvrC and the second UvrB is released. If no lesion is found, the DNA wraps around the other UvrB subunit that will check the other stand for damage.</text>
</comment>
<keyword evidence="3 12" id="KW-0963">Cytoplasm</keyword>
<dbReference type="GO" id="GO:0009432">
    <property type="term" value="P:SOS response"/>
    <property type="evidence" value="ECO:0007669"/>
    <property type="project" value="UniProtKB-UniRule"/>
</dbReference>
<evidence type="ECO:0000259" key="16">
    <source>
        <dbReference type="PROSITE" id="PS51192"/>
    </source>
</evidence>
<dbReference type="PANTHER" id="PTHR24029:SF0">
    <property type="entry name" value="UVRABC SYSTEM PROTEIN B"/>
    <property type="match status" value="1"/>
</dbReference>
<dbReference type="HAMAP" id="MF_00204">
    <property type="entry name" value="UvrB"/>
    <property type="match status" value="1"/>
</dbReference>
<evidence type="ECO:0000256" key="12">
    <source>
        <dbReference type="HAMAP-Rule" id="MF_00204"/>
    </source>
</evidence>
<evidence type="ECO:0000313" key="18">
    <source>
        <dbReference type="EMBL" id="OGY32355.1"/>
    </source>
</evidence>
<dbReference type="AlphaFoldDB" id="A0A1G1WXA0"/>
<organism evidence="18 19">
    <name type="scientific">Candidatus Woykebacteria bacterium RIFCSPLOWO2_01_FULL_43_14</name>
    <dbReference type="NCBI Taxonomy" id="1802605"/>
    <lineage>
        <taxon>Bacteria</taxon>
        <taxon>Candidatus Woykeibacteriota</taxon>
    </lineage>
</organism>
<gene>
    <name evidence="12" type="primary">uvrB</name>
    <name evidence="18" type="ORF">A3A61_00030</name>
</gene>
<dbReference type="Proteomes" id="UP000177718">
    <property type="component" value="Unassembled WGS sequence"/>
</dbReference>
<dbReference type="InterPro" id="IPR024759">
    <property type="entry name" value="UvrB_YAD/RRR_dom"/>
</dbReference>
<evidence type="ECO:0000256" key="11">
    <source>
        <dbReference type="ARBA" id="ARBA00029504"/>
    </source>
</evidence>
<evidence type="ECO:0000256" key="5">
    <source>
        <dbReference type="ARBA" id="ARBA00022763"/>
    </source>
</evidence>
<feature type="domain" description="Helicase C-terminal" evidence="17">
    <location>
        <begin position="428"/>
        <end position="594"/>
    </location>
</feature>
<keyword evidence="7 12" id="KW-0067">ATP-binding</keyword>
<dbReference type="InterPro" id="IPR036876">
    <property type="entry name" value="UVR_dom_sf"/>
</dbReference>
<dbReference type="Pfam" id="PF17757">
    <property type="entry name" value="UvrB_inter"/>
    <property type="match status" value="1"/>
</dbReference>
<dbReference type="SMART" id="SM00487">
    <property type="entry name" value="DEXDc"/>
    <property type="match status" value="1"/>
</dbReference>
<evidence type="ECO:0000259" key="15">
    <source>
        <dbReference type="PROSITE" id="PS50151"/>
    </source>
</evidence>
<sequence length="672" mass="76694">MSSFDLRSDFRPTGDQPKAIEQLVAGVNKGDKYQTLLGATGTGKTFTMANVIAQVDRPTLVLAHNKTLAAQLASEFREFFPNNSVEYFVSYYDYYQPEAYVPQHDLYIEKDAQINQEIDRLRLAATKALLTRKDVIIVASVSCIYSIGSPKAYESSTVILEVGEEYKLADILSKLGSLQYERNDIDFSRGTFRVKGDVLDIFPAYEQLALRFSFLGNKLEKISEFDTITGENKFTFKETTIFPARHYMMDRQSLLAPLKDIEKEMRARVEEFKHLERLIEAQRIEERTKYDLEMISQLGYCSGIENYSRYFDGRKPGEAPYTLLDYFPKDFLLFVDESHITLPQVRGMWAGDRARKESLINFGFRLPSAIDNRPLKYEEFLRKLNQVMFVSATPNEYEISLSSQVVEQIIRPTGLLDPQIEVRATQGQIADLISEINSRVAVGERVLVTTLTKRMAEDLSSYLTEEGIKVMYLHSDIDTLERVEILRDLRLGVYDVVVGINLLREGLDLPEVSLVAILDADKEGFLRSRTSLIQTTGRAARHINGRVLMYADKVTDSMKAAIDETNRRRETQLAYNNEHGITPTSIKKALKDIGDRLKELQPLAETVEELDIPSLPRESVHKLIKSLEKEMKAAAEALDFEKASLIRDQLVDLKKELIRLDQENKFHLPAIK</sequence>
<dbReference type="GO" id="GO:0005524">
    <property type="term" value="F:ATP binding"/>
    <property type="evidence" value="ECO:0007669"/>
    <property type="project" value="UniProtKB-UniRule"/>
</dbReference>
<dbReference type="InterPro" id="IPR001943">
    <property type="entry name" value="UVR_dom"/>
</dbReference>
<feature type="binding site" evidence="12">
    <location>
        <begin position="38"/>
        <end position="45"/>
    </location>
    <ligand>
        <name>ATP</name>
        <dbReference type="ChEBI" id="CHEBI:30616"/>
    </ligand>
</feature>
<dbReference type="CDD" id="cd18790">
    <property type="entry name" value="SF2_C_UvrB"/>
    <property type="match status" value="1"/>
</dbReference>
<dbReference type="STRING" id="1802605.A3A61_00030"/>
<evidence type="ECO:0000256" key="1">
    <source>
        <dbReference type="ARBA" id="ARBA00004496"/>
    </source>
</evidence>
<dbReference type="NCBIfam" id="NF003673">
    <property type="entry name" value="PRK05298.1"/>
    <property type="match status" value="1"/>
</dbReference>
<dbReference type="SUPFAM" id="SSF52540">
    <property type="entry name" value="P-loop containing nucleoside triphosphate hydrolases"/>
    <property type="match status" value="2"/>
</dbReference>
<dbReference type="GO" id="GO:0009381">
    <property type="term" value="F:excinuclease ABC activity"/>
    <property type="evidence" value="ECO:0007669"/>
    <property type="project" value="UniProtKB-UniRule"/>
</dbReference>
<keyword evidence="5 12" id="KW-0227">DNA damage</keyword>
<dbReference type="InterPro" id="IPR027417">
    <property type="entry name" value="P-loop_NTPase"/>
</dbReference>
<dbReference type="InterPro" id="IPR006935">
    <property type="entry name" value="Helicase/UvrB_N"/>
</dbReference>
<evidence type="ECO:0000256" key="14">
    <source>
        <dbReference type="SAM" id="Coils"/>
    </source>
</evidence>
<keyword evidence="12 13" id="KW-0742">SOS response</keyword>
<evidence type="ECO:0000256" key="9">
    <source>
        <dbReference type="ARBA" id="ARBA00023204"/>
    </source>
</evidence>
<dbReference type="PROSITE" id="PS51194">
    <property type="entry name" value="HELICASE_CTER"/>
    <property type="match status" value="1"/>
</dbReference>
<comment type="subcellular location">
    <subcellularLocation>
        <location evidence="1 12 13">Cytoplasm</location>
    </subcellularLocation>
</comment>
<feature type="domain" description="UVR" evidence="15">
    <location>
        <begin position="621"/>
        <end position="656"/>
    </location>
</feature>
<keyword evidence="9 12" id="KW-0234">DNA repair</keyword>
<dbReference type="InterPro" id="IPR041471">
    <property type="entry name" value="UvrB_inter"/>
</dbReference>
<dbReference type="PROSITE" id="PS51192">
    <property type="entry name" value="HELICASE_ATP_BIND_1"/>
    <property type="match status" value="1"/>
</dbReference>
<evidence type="ECO:0000256" key="2">
    <source>
        <dbReference type="ARBA" id="ARBA00008533"/>
    </source>
</evidence>
<evidence type="ECO:0000256" key="7">
    <source>
        <dbReference type="ARBA" id="ARBA00022840"/>
    </source>
</evidence>
<dbReference type="Pfam" id="PF04851">
    <property type="entry name" value="ResIII"/>
    <property type="match status" value="1"/>
</dbReference>
<keyword evidence="8 12" id="KW-0267">Excision nuclease</keyword>
<name>A0A1G1WXA0_9BACT</name>
<evidence type="ECO:0000256" key="13">
    <source>
        <dbReference type="RuleBase" id="RU003587"/>
    </source>
</evidence>
<evidence type="ECO:0000256" key="3">
    <source>
        <dbReference type="ARBA" id="ARBA00022490"/>
    </source>
</evidence>
<dbReference type="Pfam" id="PF02151">
    <property type="entry name" value="UVR"/>
    <property type="match status" value="1"/>
</dbReference>
<dbReference type="SMART" id="SM00490">
    <property type="entry name" value="HELICc"/>
    <property type="match status" value="1"/>
</dbReference>
<evidence type="ECO:0000313" key="19">
    <source>
        <dbReference type="Proteomes" id="UP000177718"/>
    </source>
</evidence>
<evidence type="ECO:0000256" key="10">
    <source>
        <dbReference type="ARBA" id="ARBA00026033"/>
    </source>
</evidence>
<dbReference type="EMBL" id="MHDB01000015">
    <property type="protein sequence ID" value="OGY32355.1"/>
    <property type="molecule type" value="Genomic_DNA"/>
</dbReference>
<dbReference type="PROSITE" id="PS50151">
    <property type="entry name" value="UVR"/>
    <property type="match status" value="1"/>
</dbReference>
<dbReference type="SUPFAM" id="SSF46600">
    <property type="entry name" value="C-terminal UvrC-binding domain of UvrB"/>
    <property type="match status" value="1"/>
</dbReference>
<dbReference type="GO" id="GO:0016887">
    <property type="term" value="F:ATP hydrolysis activity"/>
    <property type="evidence" value="ECO:0007669"/>
    <property type="project" value="InterPro"/>
</dbReference>
<dbReference type="NCBIfam" id="TIGR00631">
    <property type="entry name" value="uvrb"/>
    <property type="match status" value="1"/>
</dbReference>
<reference evidence="18 19" key="1">
    <citation type="journal article" date="2016" name="Nat. Commun.">
        <title>Thousands of microbial genomes shed light on interconnected biogeochemical processes in an aquifer system.</title>
        <authorList>
            <person name="Anantharaman K."/>
            <person name="Brown C.T."/>
            <person name="Hug L.A."/>
            <person name="Sharon I."/>
            <person name="Castelle C.J."/>
            <person name="Probst A.J."/>
            <person name="Thomas B.C."/>
            <person name="Singh A."/>
            <person name="Wilkins M.J."/>
            <person name="Karaoz U."/>
            <person name="Brodie E.L."/>
            <person name="Williams K.H."/>
            <person name="Hubbard S.S."/>
            <person name="Banfield J.F."/>
        </authorList>
    </citation>
    <scope>NUCLEOTIDE SEQUENCE [LARGE SCALE GENOMIC DNA]</scope>
</reference>
<dbReference type="CDD" id="cd17916">
    <property type="entry name" value="DEXHc_UvrB"/>
    <property type="match status" value="1"/>
</dbReference>
<proteinExistence type="inferred from homology"/>
<dbReference type="InterPro" id="IPR001650">
    <property type="entry name" value="Helicase_C-like"/>
</dbReference>
<comment type="similarity">
    <text evidence="2 12 13">Belongs to the UvrB family.</text>
</comment>